<dbReference type="Gene3D" id="3.20.20.140">
    <property type="entry name" value="Metal-dependent hydrolases"/>
    <property type="match status" value="1"/>
</dbReference>
<accession>A0A3S3RZW8</accession>
<dbReference type="CDD" id="cd07432">
    <property type="entry name" value="PHP_HisPPase"/>
    <property type="match status" value="1"/>
</dbReference>
<comment type="caution">
    <text evidence="2">The sequence shown here is derived from an EMBL/GenBank/DDBJ whole genome shotgun (WGS) entry which is preliminary data.</text>
</comment>
<dbReference type="SMART" id="SM00481">
    <property type="entry name" value="POLIIIAc"/>
    <property type="match status" value="1"/>
</dbReference>
<reference evidence="2 3" key="1">
    <citation type="submission" date="2018-12" db="EMBL/GenBank/DDBJ databases">
        <title>The complete genome of the methanogenic archaea of the candidate phylum Verstraetearchaeota, obtained from the metagenome of underground thermal water.</title>
        <authorList>
            <person name="Kadnikov V.V."/>
            <person name="Mardanov A.V."/>
            <person name="Beletsky A.V."/>
            <person name="Karnachuk O.V."/>
            <person name="Ravin N.V."/>
        </authorList>
    </citation>
    <scope>NUCLEOTIDE SEQUENCE [LARGE SCALE GENOMIC DNA]</scope>
    <source>
        <strain evidence="2">Ch88</strain>
    </source>
</reference>
<evidence type="ECO:0000313" key="3">
    <source>
        <dbReference type="Proteomes" id="UP000288215"/>
    </source>
</evidence>
<dbReference type="InterPro" id="IPR016195">
    <property type="entry name" value="Pol/histidinol_Pase-like"/>
</dbReference>
<dbReference type="PANTHER" id="PTHR42924">
    <property type="entry name" value="EXONUCLEASE"/>
    <property type="match status" value="1"/>
</dbReference>
<dbReference type="Pfam" id="PF02811">
    <property type="entry name" value="PHP"/>
    <property type="match status" value="1"/>
</dbReference>
<dbReference type="GO" id="GO:0035312">
    <property type="term" value="F:5'-3' DNA exonuclease activity"/>
    <property type="evidence" value="ECO:0007669"/>
    <property type="project" value="TreeGrafter"/>
</dbReference>
<dbReference type="PANTHER" id="PTHR42924:SF3">
    <property type="entry name" value="POLYMERASE_HISTIDINOL PHOSPHATASE N-TERMINAL DOMAIN-CONTAINING PROTEIN"/>
    <property type="match status" value="1"/>
</dbReference>
<dbReference type="Proteomes" id="UP000288215">
    <property type="component" value="Unassembled WGS sequence"/>
</dbReference>
<evidence type="ECO:0000259" key="1">
    <source>
        <dbReference type="SMART" id="SM00481"/>
    </source>
</evidence>
<dbReference type="InterPro" id="IPR004013">
    <property type="entry name" value="PHP_dom"/>
</dbReference>
<feature type="domain" description="Polymerase/histidinol phosphatase N-terminal" evidence="1">
    <location>
        <begin position="5"/>
        <end position="71"/>
    </location>
</feature>
<organism evidence="2 3">
    <name type="scientific">Methanosuratincola subterraneus</name>
    <dbReference type="NCBI Taxonomy" id="2593994"/>
    <lineage>
        <taxon>Archaea</taxon>
        <taxon>Thermoproteota</taxon>
        <taxon>Methanosuratincolia</taxon>
        <taxon>Candidatus Methanomethylicales</taxon>
        <taxon>Candidatus Methanomethylicaceae</taxon>
        <taxon>Candidatus Methanosuratincola (ex Vanwonterghem et al. 2016)</taxon>
    </lineage>
</organism>
<dbReference type="SUPFAM" id="SSF89550">
    <property type="entry name" value="PHP domain-like"/>
    <property type="match status" value="1"/>
</dbReference>
<dbReference type="EMBL" id="RXGA01000003">
    <property type="protein sequence ID" value="RWX73346.1"/>
    <property type="molecule type" value="Genomic_DNA"/>
</dbReference>
<dbReference type="Pfam" id="PF13263">
    <property type="entry name" value="PHP_C"/>
    <property type="match status" value="1"/>
</dbReference>
<proteinExistence type="predicted"/>
<protein>
    <submittedName>
        <fullName evidence="2">PHP domain-containing protein</fullName>
    </submittedName>
</protein>
<name>A0A3S3RZW8_METS7</name>
<sequence length="220" mass="23015">MLLKIDLHVHTDRSPDGCSSIGEIAEAAKRKGLDGVAITDHDLILGESDALKLSCELGTLVIPGVELSTPEGHLIVLNPKREFGGLPLRAVAESARQDGSILIIPHPMDPLSHGIGFSEASSLILYSPLIEALNASTLNRYNSRAKDFALRNSLPMVAGSDAHLADAVGDAFTVVDSPSCDMASVLSSISIGKTAPSGGRTSAATAAKTVCTRLIRRIRG</sequence>
<dbReference type="GO" id="GO:0004534">
    <property type="term" value="F:5'-3' RNA exonuclease activity"/>
    <property type="evidence" value="ECO:0007669"/>
    <property type="project" value="TreeGrafter"/>
</dbReference>
<gene>
    <name evidence="2" type="ORF">Metus_1320</name>
</gene>
<dbReference type="AlphaFoldDB" id="A0A3S3RZW8"/>
<evidence type="ECO:0000313" key="2">
    <source>
        <dbReference type="EMBL" id="RWX73346.1"/>
    </source>
</evidence>
<dbReference type="InterPro" id="IPR052018">
    <property type="entry name" value="PHP_domain"/>
</dbReference>
<dbReference type="InterPro" id="IPR003141">
    <property type="entry name" value="Pol/His_phosphatase_N"/>
</dbReference>